<proteinExistence type="predicted"/>
<dbReference type="SMART" id="SM01080">
    <property type="entry name" value="CHASE2"/>
    <property type="match status" value="1"/>
</dbReference>
<dbReference type="AlphaFoldDB" id="A0AA97F9P9"/>
<dbReference type="SUPFAM" id="SSF141868">
    <property type="entry name" value="EAL domain-like"/>
    <property type="match status" value="1"/>
</dbReference>
<dbReference type="Proteomes" id="UP001302429">
    <property type="component" value="Chromosome"/>
</dbReference>
<feature type="transmembrane region" description="Helical" evidence="1">
    <location>
        <begin position="46"/>
        <end position="64"/>
    </location>
</feature>
<keyword evidence="1" id="KW-1133">Transmembrane helix</keyword>
<dbReference type="InterPro" id="IPR001633">
    <property type="entry name" value="EAL_dom"/>
</dbReference>
<gene>
    <name evidence="3" type="ORF">RB602_14750</name>
</gene>
<dbReference type="PANTHER" id="PTHR33121:SF79">
    <property type="entry name" value="CYCLIC DI-GMP PHOSPHODIESTERASE PDED-RELATED"/>
    <property type="match status" value="1"/>
</dbReference>
<dbReference type="InterPro" id="IPR035919">
    <property type="entry name" value="EAL_sf"/>
</dbReference>
<protein>
    <submittedName>
        <fullName evidence="3">EAL domain-containing protein</fullName>
    </submittedName>
</protein>
<organism evidence="3 4">
    <name type="scientific">Alterisphingorhabdus coralli</name>
    <dbReference type="NCBI Taxonomy" id="3071408"/>
    <lineage>
        <taxon>Bacteria</taxon>
        <taxon>Pseudomonadati</taxon>
        <taxon>Pseudomonadota</taxon>
        <taxon>Alphaproteobacteria</taxon>
        <taxon>Sphingomonadales</taxon>
        <taxon>Sphingomonadaceae</taxon>
        <taxon>Alterisphingorhabdus (ex Yan et al. 2024)</taxon>
    </lineage>
</organism>
<feature type="transmembrane region" description="Helical" evidence="1">
    <location>
        <begin position="329"/>
        <end position="349"/>
    </location>
</feature>
<dbReference type="Gene3D" id="3.20.20.450">
    <property type="entry name" value="EAL domain"/>
    <property type="match status" value="1"/>
</dbReference>
<sequence length="789" mass="86839">MHSQNTKSRASLTGPLGWIGSLLQRIPFRRKSASTADEVKKKRRNIAITAIAIGAIAGFIELPMPVDDAFRAVRAELRSHDAPDDIVVVAVDDATLNEIGRDLPTRIQDAEVVEKIFAAGATKLVFDRAYADPATPEEDAALARTFARHKGKVWLGASPAADNGLQKHDGLFPTTKLRHNVEMASMMGNVTPFELSVQFPTETRIGDMPTPSISAVLGDYEGRLHWYRPDFAINPATIETISYADLLFDRLDERRLAGRSVIIGYTDLLTSDLRNLPLGGKVPGVYFHVMGAHTLKNGLPLDLGWIPGLVFVIIIIVFQAKRKKPLPKLAWGGTLALLIAPLAFDYLAINIDSSAAILTLGIATFRLRRLSNQVYHKDTDLILAGAISSGEHSQAQDVYALKIENLGDLTESIEPKQFGTFIERIITCVQQASPSTGADTQVAFEKDTLLWFAQKLDRSELEANSLGLVSVLRNAMTYQGNWANLATTLGVDISYDLPVAQRVQNAIRAAENGTKTSRRFVISDEQFLDERRRYLELLAELNIGMKAETIGVAYQPKIRLANDTVAGAEALIRWHHPELGYVDPFELVTTAEEHDRINELTIYVLDRALGEAKEAVLIDPDFKLAVNFSAQALADEMILHHTPRLLKEHAFPSRNLIIEVTESARLDGKRVNSKIAELREHGISFSIDDFGTGHSSLDYLSRVPCQELKMDRKFVSGMQSSEDNANLVKGTIDMAHSLAKSVVAEGVEDAATANALRNIGCDLAQGYFYSPAISMADITKMIVKRRNAA</sequence>
<evidence type="ECO:0000256" key="1">
    <source>
        <dbReference type="SAM" id="Phobius"/>
    </source>
</evidence>
<feature type="transmembrane region" description="Helical" evidence="1">
    <location>
        <begin position="303"/>
        <end position="320"/>
    </location>
</feature>
<feature type="domain" description="EAL" evidence="2">
    <location>
        <begin position="534"/>
        <end position="786"/>
    </location>
</feature>
<dbReference type="PROSITE" id="PS50883">
    <property type="entry name" value="EAL"/>
    <property type="match status" value="1"/>
</dbReference>
<dbReference type="Pfam" id="PF00563">
    <property type="entry name" value="EAL"/>
    <property type="match status" value="1"/>
</dbReference>
<name>A0AA97F9P9_9SPHN</name>
<dbReference type="GO" id="GO:0071111">
    <property type="term" value="F:cyclic-guanylate-specific phosphodiesterase activity"/>
    <property type="evidence" value="ECO:0007669"/>
    <property type="project" value="InterPro"/>
</dbReference>
<dbReference type="CDD" id="cd01948">
    <property type="entry name" value="EAL"/>
    <property type="match status" value="1"/>
</dbReference>
<accession>A0AA97F9P9</accession>
<dbReference type="PANTHER" id="PTHR33121">
    <property type="entry name" value="CYCLIC DI-GMP PHOSPHODIESTERASE PDEF"/>
    <property type="match status" value="1"/>
</dbReference>
<dbReference type="KEGG" id="acoa:RB602_14750"/>
<evidence type="ECO:0000313" key="4">
    <source>
        <dbReference type="Proteomes" id="UP001302429"/>
    </source>
</evidence>
<keyword evidence="1" id="KW-0472">Membrane</keyword>
<keyword evidence="1" id="KW-0812">Transmembrane</keyword>
<evidence type="ECO:0000313" key="3">
    <source>
        <dbReference type="EMBL" id="WOE75070.1"/>
    </source>
</evidence>
<reference evidence="3 4" key="1">
    <citation type="submission" date="2023-10" db="EMBL/GenBank/DDBJ databases">
        <title>Complete genome sequence of a Sphingomonadaceae bacterium.</title>
        <authorList>
            <person name="Yan C."/>
        </authorList>
    </citation>
    <scope>NUCLEOTIDE SEQUENCE [LARGE SCALE GENOMIC DNA]</scope>
    <source>
        <strain evidence="3 4">SCSIO 66989</strain>
    </source>
</reference>
<dbReference type="EMBL" id="CP136594">
    <property type="protein sequence ID" value="WOE75070.1"/>
    <property type="molecule type" value="Genomic_DNA"/>
</dbReference>
<evidence type="ECO:0000259" key="2">
    <source>
        <dbReference type="PROSITE" id="PS50883"/>
    </source>
</evidence>
<dbReference type="Pfam" id="PF05226">
    <property type="entry name" value="CHASE2"/>
    <property type="match status" value="1"/>
</dbReference>
<keyword evidence="4" id="KW-1185">Reference proteome</keyword>
<dbReference type="RefSeq" id="WP_317081642.1">
    <property type="nucleotide sequence ID" value="NZ_CP136594.1"/>
</dbReference>
<dbReference type="InterPro" id="IPR050706">
    <property type="entry name" value="Cyclic-di-GMP_PDE-like"/>
</dbReference>
<dbReference type="SMART" id="SM00052">
    <property type="entry name" value="EAL"/>
    <property type="match status" value="1"/>
</dbReference>
<dbReference type="InterPro" id="IPR007890">
    <property type="entry name" value="CHASE2"/>
</dbReference>